<name>A0A7W8E9V7_9BACT</name>
<dbReference type="Pfam" id="PF05101">
    <property type="entry name" value="VirB3"/>
    <property type="match status" value="1"/>
</dbReference>
<protein>
    <submittedName>
        <fullName evidence="6">Type IV secretory pathway VirB3-like protein</fullName>
    </submittedName>
</protein>
<accession>A0A7W8E9V7</accession>
<organism evidence="6 7">
    <name type="scientific">Granulicella mallensis</name>
    <dbReference type="NCBI Taxonomy" id="940614"/>
    <lineage>
        <taxon>Bacteria</taxon>
        <taxon>Pseudomonadati</taxon>
        <taxon>Acidobacteriota</taxon>
        <taxon>Terriglobia</taxon>
        <taxon>Terriglobales</taxon>
        <taxon>Acidobacteriaceae</taxon>
        <taxon>Granulicella</taxon>
    </lineage>
</organism>
<keyword evidence="3 5" id="KW-1133">Transmembrane helix</keyword>
<reference evidence="6 7" key="1">
    <citation type="submission" date="2020-08" db="EMBL/GenBank/DDBJ databases">
        <title>Genomic Encyclopedia of Type Strains, Phase IV (KMG-V): Genome sequencing to study the core and pangenomes of soil and plant-associated prokaryotes.</title>
        <authorList>
            <person name="Whitman W."/>
        </authorList>
    </citation>
    <scope>NUCLEOTIDE SEQUENCE [LARGE SCALE GENOMIC DNA]</scope>
    <source>
        <strain evidence="6 7">X5P3</strain>
    </source>
</reference>
<evidence type="ECO:0000256" key="3">
    <source>
        <dbReference type="ARBA" id="ARBA00022989"/>
    </source>
</evidence>
<gene>
    <name evidence="6" type="ORF">HDF15_003255</name>
</gene>
<keyword evidence="4 5" id="KW-0472">Membrane</keyword>
<feature type="transmembrane region" description="Helical" evidence="5">
    <location>
        <begin position="47"/>
        <end position="64"/>
    </location>
</feature>
<proteinExistence type="predicted"/>
<feature type="transmembrane region" description="Helical" evidence="5">
    <location>
        <begin position="23"/>
        <end position="41"/>
    </location>
</feature>
<evidence type="ECO:0000256" key="1">
    <source>
        <dbReference type="ARBA" id="ARBA00004370"/>
    </source>
</evidence>
<dbReference type="GO" id="GO:0016020">
    <property type="term" value="C:membrane"/>
    <property type="evidence" value="ECO:0007669"/>
    <property type="project" value="UniProtKB-SubCell"/>
</dbReference>
<comment type="subcellular location">
    <subcellularLocation>
        <location evidence="1">Membrane</location>
    </subcellularLocation>
</comment>
<dbReference type="AlphaFoldDB" id="A0A7W8E9V7"/>
<comment type="caution">
    <text evidence="6">The sequence shown here is derived from an EMBL/GenBank/DDBJ whole genome shotgun (WGS) entry which is preliminary data.</text>
</comment>
<keyword evidence="2 5" id="KW-0812">Transmembrane</keyword>
<sequence length="88" mass="10139">MHTTKRGEPLPINGALNRPRTKLGLELSAWMSIVFVVVTVFLAGFKWLAIVSFPALLVSAWLVVRKHPKMFQLWSLSLKQRSYYDPRK</sequence>
<evidence type="ECO:0000256" key="5">
    <source>
        <dbReference type="SAM" id="Phobius"/>
    </source>
</evidence>
<dbReference type="InterPro" id="IPR007792">
    <property type="entry name" value="T4SS_VirB3/TrbD/AvhB"/>
</dbReference>
<dbReference type="EMBL" id="JACHIO010000013">
    <property type="protein sequence ID" value="MBB5064893.1"/>
    <property type="molecule type" value="Genomic_DNA"/>
</dbReference>
<dbReference type="Proteomes" id="UP000584867">
    <property type="component" value="Unassembled WGS sequence"/>
</dbReference>
<evidence type="ECO:0000256" key="2">
    <source>
        <dbReference type="ARBA" id="ARBA00022692"/>
    </source>
</evidence>
<evidence type="ECO:0000313" key="6">
    <source>
        <dbReference type="EMBL" id="MBB5064893.1"/>
    </source>
</evidence>
<dbReference type="RefSeq" id="WP_184257159.1">
    <property type="nucleotide sequence ID" value="NZ_JACHIO010000013.1"/>
</dbReference>
<evidence type="ECO:0000256" key="4">
    <source>
        <dbReference type="ARBA" id="ARBA00023136"/>
    </source>
</evidence>
<evidence type="ECO:0000313" key="7">
    <source>
        <dbReference type="Proteomes" id="UP000584867"/>
    </source>
</evidence>